<dbReference type="AlphaFoldDB" id="A0A0F9A8Q1"/>
<dbReference type="Pfam" id="PF08486">
    <property type="entry name" value="SpoIID"/>
    <property type="match status" value="1"/>
</dbReference>
<sequence>TSSSPIKFSPSGPDSFLSLPGYTDLNWNKTVNLNSFRGSIEIVRSEKSKTLWAVNELGLEDYLRGIAEASHDSPVEHLKVMAIVSRSYAVHHLGNGGRHAGEPFHMKNSQNGNGDDQVYRGYSAEQRLPRIAKAAGDTKGTVVTYQGKPVITPYSTRASGRTRSPAEAGWNYDWPWVKSVPDPDTQGMTRLGHGVGLSGYGSKKRAERGDSAAVILGYYFPGSALGQVDTSSLIIRVSIYGQPVK</sequence>
<dbReference type="InterPro" id="IPR013693">
    <property type="entry name" value="SpoIID/LytB_N"/>
</dbReference>
<name>A0A0F9A8Q1_9ZZZZ</name>
<gene>
    <name evidence="2" type="ORF">LCGC14_2879330</name>
</gene>
<dbReference type="EMBL" id="LAZR01056113">
    <property type="protein sequence ID" value="KKK74879.1"/>
    <property type="molecule type" value="Genomic_DNA"/>
</dbReference>
<evidence type="ECO:0000313" key="2">
    <source>
        <dbReference type="EMBL" id="KKK74879.1"/>
    </source>
</evidence>
<proteinExistence type="predicted"/>
<organism evidence="2">
    <name type="scientific">marine sediment metagenome</name>
    <dbReference type="NCBI Taxonomy" id="412755"/>
    <lineage>
        <taxon>unclassified sequences</taxon>
        <taxon>metagenomes</taxon>
        <taxon>ecological metagenomes</taxon>
    </lineage>
</organism>
<reference evidence="2" key="1">
    <citation type="journal article" date="2015" name="Nature">
        <title>Complex archaea that bridge the gap between prokaryotes and eukaryotes.</title>
        <authorList>
            <person name="Spang A."/>
            <person name="Saw J.H."/>
            <person name="Jorgensen S.L."/>
            <person name="Zaremba-Niedzwiedzka K."/>
            <person name="Martijn J."/>
            <person name="Lind A.E."/>
            <person name="van Eijk R."/>
            <person name="Schleper C."/>
            <person name="Guy L."/>
            <person name="Ettema T.J."/>
        </authorList>
    </citation>
    <scope>NUCLEOTIDE SEQUENCE</scope>
</reference>
<comment type="caution">
    <text evidence="2">The sequence shown here is derived from an EMBL/GenBank/DDBJ whole genome shotgun (WGS) entry which is preliminary data.</text>
</comment>
<evidence type="ECO:0000259" key="1">
    <source>
        <dbReference type="Pfam" id="PF08486"/>
    </source>
</evidence>
<feature type="non-terminal residue" evidence="2">
    <location>
        <position position="1"/>
    </location>
</feature>
<feature type="domain" description="Sporulation stage II protein D amidase enhancer LytB N-terminal" evidence="1">
    <location>
        <begin position="48"/>
        <end position="145"/>
    </location>
</feature>
<protein>
    <recommendedName>
        <fullName evidence="1">Sporulation stage II protein D amidase enhancer LytB N-terminal domain-containing protein</fullName>
    </recommendedName>
</protein>
<accession>A0A0F9A8Q1</accession>